<dbReference type="EMBL" id="JBIUYY010000004">
    <property type="protein sequence ID" value="MFJ2821527.1"/>
    <property type="molecule type" value="Genomic_DNA"/>
</dbReference>
<sequence length="458" mass="48454">MTLGAPALDHRTVAEADGRHGPGVLAVHHGEVPLVEVSFHTPLRTDLTVSPGLAHALTALLATVFPTAGHPNGTGAHEEEHSLELLAAHRGAQVDVAGYGTGLLWNFSLPVDDWQGFLLRAADLLAARTPASVVASAREMVAAETELTLLDHDRLASAQVRALLDGTTHAAPAPPGHTDSSAAREAEQLLADRTPLGCLALGTACFTAVGGFDTEELGSGLGAFVHSLRQSGETARVPAPDPLHAPDAEPEPGPNSQATRHSTLFAGGGDTARLRMAWPAPRRDDPDYPAFFVAQHALGGGYRSRLMRRFRNELGWSYSPWSVVRHEPGRSFLEVDVEVPVRHLEAAKETLRATVAELSQLPPQADELRRVIGTALGTAAAAMAPQRGLAASLTHIRSLGLDTAWLWDWPRALDGVRPSDVIDVARRRLPLEDCVSVTVLPTGASAPSNPSHAPEASA</sequence>
<proteinExistence type="predicted"/>
<feature type="region of interest" description="Disordered" evidence="1">
    <location>
        <begin position="232"/>
        <end position="266"/>
    </location>
</feature>
<accession>A0ABW8EH90</accession>
<feature type="domain" description="Peptidase M16 C-terminal" evidence="2">
    <location>
        <begin position="206"/>
        <end position="372"/>
    </location>
</feature>
<keyword evidence="4" id="KW-1185">Reference proteome</keyword>
<dbReference type="Proteomes" id="UP001617351">
    <property type="component" value="Unassembled WGS sequence"/>
</dbReference>
<name>A0ABW8EH90_STRT5</name>
<gene>
    <name evidence="3" type="ORF">ACIO7M_10475</name>
</gene>
<dbReference type="Gene3D" id="3.30.830.10">
    <property type="entry name" value="Metalloenzyme, LuxS/M16 peptidase-like"/>
    <property type="match status" value="2"/>
</dbReference>
<dbReference type="Pfam" id="PF05193">
    <property type="entry name" value="Peptidase_M16_C"/>
    <property type="match status" value="1"/>
</dbReference>
<dbReference type="SUPFAM" id="SSF63411">
    <property type="entry name" value="LuxS/MPP-like metallohydrolase"/>
    <property type="match status" value="1"/>
</dbReference>
<dbReference type="RefSeq" id="WP_402379491.1">
    <property type="nucleotide sequence ID" value="NZ_JBIUYY010000004.1"/>
</dbReference>
<protein>
    <submittedName>
        <fullName evidence="3">M16 family metallopeptidase</fullName>
    </submittedName>
</protein>
<comment type="caution">
    <text evidence="3">The sequence shown here is derived from an EMBL/GenBank/DDBJ whole genome shotgun (WGS) entry which is preliminary data.</text>
</comment>
<dbReference type="InterPro" id="IPR007863">
    <property type="entry name" value="Peptidase_M16_C"/>
</dbReference>
<organism evidence="3 4">
    <name type="scientific">Streptomyces toxytricini</name>
    <name type="common">Actinomyces toxytricini</name>
    <dbReference type="NCBI Taxonomy" id="67369"/>
    <lineage>
        <taxon>Bacteria</taxon>
        <taxon>Bacillati</taxon>
        <taxon>Actinomycetota</taxon>
        <taxon>Actinomycetes</taxon>
        <taxon>Kitasatosporales</taxon>
        <taxon>Streptomycetaceae</taxon>
        <taxon>Streptomyces</taxon>
    </lineage>
</organism>
<dbReference type="InterPro" id="IPR011249">
    <property type="entry name" value="Metalloenz_LuxS/M16"/>
</dbReference>
<evidence type="ECO:0000259" key="2">
    <source>
        <dbReference type="Pfam" id="PF05193"/>
    </source>
</evidence>
<evidence type="ECO:0000256" key="1">
    <source>
        <dbReference type="SAM" id="MobiDB-lite"/>
    </source>
</evidence>
<evidence type="ECO:0000313" key="3">
    <source>
        <dbReference type="EMBL" id="MFJ2821527.1"/>
    </source>
</evidence>
<reference evidence="3 4" key="1">
    <citation type="submission" date="2024-10" db="EMBL/GenBank/DDBJ databases">
        <title>The Natural Products Discovery Center: Release of the First 8490 Sequenced Strains for Exploring Actinobacteria Biosynthetic Diversity.</title>
        <authorList>
            <person name="Kalkreuter E."/>
            <person name="Kautsar S.A."/>
            <person name="Yang D."/>
            <person name="Bader C.D."/>
            <person name="Teijaro C.N."/>
            <person name="Fluegel L."/>
            <person name="Davis C.M."/>
            <person name="Simpson J.R."/>
            <person name="Lauterbach L."/>
            <person name="Steele A.D."/>
            <person name="Gui C."/>
            <person name="Meng S."/>
            <person name="Li G."/>
            <person name="Viehrig K."/>
            <person name="Ye F."/>
            <person name="Su P."/>
            <person name="Kiefer A.F."/>
            <person name="Nichols A."/>
            <person name="Cepeda A.J."/>
            <person name="Yan W."/>
            <person name="Fan B."/>
            <person name="Jiang Y."/>
            <person name="Adhikari A."/>
            <person name="Zheng C.-J."/>
            <person name="Schuster L."/>
            <person name="Cowan T.M."/>
            <person name="Smanski M.J."/>
            <person name="Chevrette M.G."/>
            <person name="De Carvalho L.P.S."/>
            <person name="Shen B."/>
        </authorList>
    </citation>
    <scope>NUCLEOTIDE SEQUENCE [LARGE SCALE GENOMIC DNA]</scope>
    <source>
        <strain evidence="3 4">NPDC087220</strain>
    </source>
</reference>
<evidence type="ECO:0000313" key="4">
    <source>
        <dbReference type="Proteomes" id="UP001617351"/>
    </source>
</evidence>